<reference evidence="2" key="1">
    <citation type="journal article" date="2015" name="Nature">
        <title>Complex archaea that bridge the gap between prokaryotes and eukaryotes.</title>
        <authorList>
            <person name="Spang A."/>
            <person name="Saw J.H."/>
            <person name="Jorgensen S.L."/>
            <person name="Zaremba-Niedzwiedzka K."/>
            <person name="Martijn J."/>
            <person name="Lind A.E."/>
            <person name="van Eijk R."/>
            <person name="Schleper C."/>
            <person name="Guy L."/>
            <person name="Ettema T.J."/>
        </authorList>
    </citation>
    <scope>NUCLEOTIDE SEQUENCE</scope>
</reference>
<evidence type="ECO:0000256" key="1">
    <source>
        <dbReference type="SAM" id="Phobius"/>
    </source>
</evidence>
<keyword evidence="1" id="KW-0472">Membrane</keyword>
<proteinExistence type="predicted"/>
<keyword evidence="1" id="KW-1133">Transmembrane helix</keyword>
<name>A0A0F9W7C6_9ZZZZ</name>
<comment type="caution">
    <text evidence="2">The sequence shown here is derived from an EMBL/GenBank/DDBJ whole genome shotgun (WGS) entry which is preliminary data.</text>
</comment>
<evidence type="ECO:0000313" key="2">
    <source>
        <dbReference type="EMBL" id="KKN73933.1"/>
    </source>
</evidence>
<dbReference type="EMBL" id="LAZR01000334">
    <property type="protein sequence ID" value="KKN73933.1"/>
    <property type="molecule type" value="Genomic_DNA"/>
</dbReference>
<organism evidence="2">
    <name type="scientific">marine sediment metagenome</name>
    <dbReference type="NCBI Taxonomy" id="412755"/>
    <lineage>
        <taxon>unclassified sequences</taxon>
        <taxon>metagenomes</taxon>
        <taxon>ecological metagenomes</taxon>
    </lineage>
</organism>
<keyword evidence="1" id="KW-0812">Transmembrane</keyword>
<protein>
    <submittedName>
        <fullName evidence="2">Uncharacterized protein</fullName>
    </submittedName>
</protein>
<feature type="transmembrane region" description="Helical" evidence="1">
    <location>
        <begin position="7"/>
        <end position="29"/>
    </location>
</feature>
<sequence>MKVFIIFKVYVCMFLFVLMLFPFTVLHILCDGFEGIGGDFRDLWEDKYFIFGNPDDWKILDI</sequence>
<accession>A0A0F9W7C6</accession>
<dbReference type="AlphaFoldDB" id="A0A0F9W7C6"/>
<gene>
    <name evidence="2" type="ORF">LCGC14_0394980</name>
</gene>